<organism evidence="2 3">
    <name type="scientific">Elysia marginata</name>
    <dbReference type="NCBI Taxonomy" id="1093978"/>
    <lineage>
        <taxon>Eukaryota</taxon>
        <taxon>Metazoa</taxon>
        <taxon>Spiralia</taxon>
        <taxon>Lophotrochozoa</taxon>
        <taxon>Mollusca</taxon>
        <taxon>Gastropoda</taxon>
        <taxon>Heterobranchia</taxon>
        <taxon>Euthyneura</taxon>
        <taxon>Panpulmonata</taxon>
        <taxon>Sacoglossa</taxon>
        <taxon>Placobranchoidea</taxon>
        <taxon>Plakobranchidae</taxon>
        <taxon>Elysia</taxon>
    </lineage>
</organism>
<name>A0AAV4FKH0_9GAST</name>
<keyword evidence="3" id="KW-1185">Reference proteome</keyword>
<feature type="transmembrane region" description="Helical" evidence="1">
    <location>
        <begin position="36"/>
        <end position="60"/>
    </location>
</feature>
<proteinExistence type="predicted"/>
<comment type="caution">
    <text evidence="2">The sequence shown here is derived from an EMBL/GenBank/DDBJ whole genome shotgun (WGS) entry which is preliminary data.</text>
</comment>
<gene>
    <name evidence="2" type="ORF">ElyMa_000405400</name>
</gene>
<dbReference type="AlphaFoldDB" id="A0AAV4FKH0"/>
<keyword evidence="1" id="KW-0812">Transmembrane</keyword>
<accession>A0AAV4FKH0</accession>
<reference evidence="2 3" key="1">
    <citation type="journal article" date="2021" name="Elife">
        <title>Chloroplast acquisition without the gene transfer in kleptoplastic sea slugs, Plakobranchus ocellatus.</title>
        <authorList>
            <person name="Maeda T."/>
            <person name="Takahashi S."/>
            <person name="Yoshida T."/>
            <person name="Shimamura S."/>
            <person name="Takaki Y."/>
            <person name="Nagai Y."/>
            <person name="Toyoda A."/>
            <person name="Suzuki Y."/>
            <person name="Arimoto A."/>
            <person name="Ishii H."/>
            <person name="Satoh N."/>
            <person name="Nishiyama T."/>
            <person name="Hasebe M."/>
            <person name="Maruyama T."/>
            <person name="Minagawa J."/>
            <person name="Obokata J."/>
            <person name="Shigenobu S."/>
        </authorList>
    </citation>
    <scope>NUCLEOTIDE SEQUENCE [LARGE SCALE GENOMIC DNA]</scope>
</reference>
<keyword evidence="1" id="KW-0472">Membrane</keyword>
<dbReference type="EMBL" id="BMAT01000804">
    <property type="protein sequence ID" value="GFR73449.1"/>
    <property type="molecule type" value="Genomic_DNA"/>
</dbReference>
<sequence length="76" mass="7864">MRLVIQIILIHNGANNLRLAVVCPIHSFMESTESQSPIIGSLTIALVLAVLVVVLQIVLLDTAIGQSGSTPCGGSG</sequence>
<evidence type="ECO:0000256" key="1">
    <source>
        <dbReference type="SAM" id="Phobius"/>
    </source>
</evidence>
<evidence type="ECO:0000313" key="2">
    <source>
        <dbReference type="EMBL" id="GFR73449.1"/>
    </source>
</evidence>
<keyword evidence="1" id="KW-1133">Transmembrane helix</keyword>
<evidence type="ECO:0000313" key="3">
    <source>
        <dbReference type="Proteomes" id="UP000762676"/>
    </source>
</evidence>
<dbReference type="Proteomes" id="UP000762676">
    <property type="component" value="Unassembled WGS sequence"/>
</dbReference>
<protein>
    <submittedName>
        <fullName evidence="2">Uncharacterized protein</fullName>
    </submittedName>
</protein>